<evidence type="ECO:0000259" key="3">
    <source>
        <dbReference type="PROSITE" id="PS51371"/>
    </source>
</evidence>
<feature type="domain" description="CBS" evidence="3">
    <location>
        <begin position="72"/>
        <end position="130"/>
    </location>
</feature>
<dbReference type="CDD" id="cd04622">
    <property type="entry name" value="CBS_pair_HRP1_like"/>
    <property type="match status" value="1"/>
</dbReference>
<dbReference type="InterPro" id="IPR000644">
    <property type="entry name" value="CBS_dom"/>
</dbReference>
<organism evidence="4 5">
    <name type="scientific">Nitratireductor rhodophyticola</name>
    <dbReference type="NCBI Taxonomy" id="2854036"/>
    <lineage>
        <taxon>Bacteria</taxon>
        <taxon>Pseudomonadati</taxon>
        <taxon>Pseudomonadota</taxon>
        <taxon>Alphaproteobacteria</taxon>
        <taxon>Hyphomicrobiales</taxon>
        <taxon>Phyllobacteriaceae</taxon>
        <taxon>Nitratireductor</taxon>
    </lineage>
</organism>
<sequence>MQVQDVMTSNPACCGPDTSMKEAAKLMAEHDCGELPVVDDEGRPIGVVTDRDMACRGVAEDKNPSTPVREVMSSPAVTATPDMDLDDCCSTLEENQIRRVPVVDEKGACCGMVSQADIALHGSEHETAQLVRDVSKPSSEPSRAGCC</sequence>
<gene>
    <name evidence="4" type="ORF">KVG22_20325</name>
</gene>
<keyword evidence="1 2" id="KW-0129">CBS domain</keyword>
<evidence type="ECO:0000313" key="4">
    <source>
        <dbReference type="EMBL" id="MBY8918955.1"/>
    </source>
</evidence>
<dbReference type="SUPFAM" id="SSF54631">
    <property type="entry name" value="CBS-domain pair"/>
    <property type="match status" value="1"/>
</dbReference>
<dbReference type="PANTHER" id="PTHR43080">
    <property type="entry name" value="CBS DOMAIN-CONTAINING PROTEIN CBSX3, MITOCHONDRIAL"/>
    <property type="match status" value="1"/>
</dbReference>
<keyword evidence="5" id="KW-1185">Reference proteome</keyword>
<dbReference type="SMART" id="SM00116">
    <property type="entry name" value="CBS"/>
    <property type="match status" value="2"/>
</dbReference>
<evidence type="ECO:0000256" key="1">
    <source>
        <dbReference type="ARBA" id="ARBA00023122"/>
    </source>
</evidence>
<feature type="domain" description="CBS" evidence="3">
    <location>
        <begin position="7"/>
        <end position="65"/>
    </location>
</feature>
<dbReference type="Pfam" id="PF00571">
    <property type="entry name" value="CBS"/>
    <property type="match status" value="2"/>
</dbReference>
<proteinExistence type="predicted"/>
<protein>
    <submittedName>
        <fullName evidence="4">CBS domain-containing protein</fullName>
    </submittedName>
</protein>
<accession>A0ABS7REX2</accession>
<dbReference type="PROSITE" id="PS51371">
    <property type="entry name" value="CBS"/>
    <property type="match status" value="2"/>
</dbReference>
<dbReference type="EMBL" id="JAHSQO010000008">
    <property type="protein sequence ID" value="MBY8918955.1"/>
    <property type="molecule type" value="Genomic_DNA"/>
</dbReference>
<dbReference type="InterPro" id="IPR051257">
    <property type="entry name" value="Diverse_CBS-Domain"/>
</dbReference>
<evidence type="ECO:0000256" key="2">
    <source>
        <dbReference type="PROSITE-ProRule" id="PRU00703"/>
    </source>
</evidence>
<name>A0ABS7REX2_9HYPH</name>
<evidence type="ECO:0000313" key="5">
    <source>
        <dbReference type="Proteomes" id="UP000777661"/>
    </source>
</evidence>
<dbReference type="Proteomes" id="UP000777661">
    <property type="component" value="Unassembled WGS sequence"/>
</dbReference>
<dbReference type="PANTHER" id="PTHR43080:SF2">
    <property type="entry name" value="CBS DOMAIN-CONTAINING PROTEIN"/>
    <property type="match status" value="1"/>
</dbReference>
<dbReference type="InterPro" id="IPR046342">
    <property type="entry name" value="CBS_dom_sf"/>
</dbReference>
<comment type="caution">
    <text evidence="4">The sequence shown here is derived from an EMBL/GenBank/DDBJ whole genome shotgun (WGS) entry which is preliminary data.</text>
</comment>
<reference evidence="4 5" key="1">
    <citation type="submission" date="2021-06" db="EMBL/GenBank/DDBJ databases">
        <title>Nitratireductor porphyridii sp. nov., isolated from a small marine red alga, Porphyridium purpureum in South Korea.</title>
        <authorList>
            <person name="Kim K.H."/>
            <person name="Kristyanto S."/>
            <person name="Jeon C.O."/>
        </authorList>
    </citation>
    <scope>NUCLEOTIDE SEQUENCE [LARGE SCALE GENOMIC DNA]</scope>
    <source>
        <strain evidence="4 5">R6</strain>
    </source>
</reference>
<dbReference type="Gene3D" id="3.10.580.10">
    <property type="entry name" value="CBS-domain"/>
    <property type="match status" value="1"/>
</dbReference>